<evidence type="ECO:0000313" key="2">
    <source>
        <dbReference type="EMBL" id="PCK32715.1"/>
    </source>
</evidence>
<organism evidence="2 3">
    <name type="scientific">Pseudoalteromonas piscicida</name>
    <dbReference type="NCBI Taxonomy" id="43662"/>
    <lineage>
        <taxon>Bacteria</taxon>
        <taxon>Pseudomonadati</taxon>
        <taxon>Pseudomonadota</taxon>
        <taxon>Gammaproteobacteria</taxon>
        <taxon>Alteromonadales</taxon>
        <taxon>Pseudoalteromonadaceae</taxon>
        <taxon>Pseudoalteromonas</taxon>
    </lineage>
</organism>
<dbReference type="InterPro" id="IPR051043">
    <property type="entry name" value="Sulfatase_Mod_Factor_Kinase"/>
</dbReference>
<comment type="caution">
    <text evidence="2">The sequence shown here is derived from an EMBL/GenBank/DDBJ whole genome shotgun (WGS) entry which is preliminary data.</text>
</comment>
<dbReference type="PANTHER" id="PTHR23150:SF19">
    <property type="entry name" value="FORMYLGLYCINE-GENERATING ENZYME"/>
    <property type="match status" value="1"/>
</dbReference>
<evidence type="ECO:0000313" key="3">
    <source>
        <dbReference type="Proteomes" id="UP000228621"/>
    </source>
</evidence>
<dbReference type="InterPro" id="IPR016187">
    <property type="entry name" value="CTDL_fold"/>
</dbReference>
<dbReference type="Pfam" id="PF03781">
    <property type="entry name" value="FGE-sulfatase"/>
    <property type="match status" value="1"/>
</dbReference>
<reference evidence="3" key="1">
    <citation type="journal article" date="2019" name="Genome Announc.">
        <title>Draft Genome Sequence of Pseudoalteromonas piscicida Strain 36Y ROTHPW, an Hypersaline Seawater Isolate from the South Coast of Sonora, Mexico.</title>
        <authorList>
            <person name="Sanchez-Diaz R."/>
            <person name="Molina-Garza Z.J."/>
            <person name="Cruz-Suarez L.E."/>
            <person name="Selvin J."/>
            <person name="Kiran G.S."/>
            <person name="Ibarra-Gamez J.C."/>
            <person name="Gomez-Gil B."/>
            <person name="Galaviz-Silva L."/>
        </authorList>
    </citation>
    <scope>NUCLEOTIDE SEQUENCE [LARGE SCALE GENOMIC DNA]</scope>
    <source>
        <strain evidence="3">36Y_RITHPW</strain>
    </source>
</reference>
<gene>
    <name evidence="2" type="ORF">CEX98_05715</name>
</gene>
<dbReference type="Gene3D" id="3.90.1580.10">
    <property type="entry name" value="paralog of FGE (formylglycine-generating enzyme)"/>
    <property type="match status" value="1"/>
</dbReference>
<dbReference type="SUPFAM" id="SSF56436">
    <property type="entry name" value="C-type lectin-like"/>
    <property type="match status" value="1"/>
</dbReference>
<keyword evidence="3" id="KW-1185">Reference proteome</keyword>
<dbReference type="Proteomes" id="UP000228621">
    <property type="component" value="Unassembled WGS sequence"/>
</dbReference>
<sequence>MENKRIHSLSHFANINRRNILANQYTTAPNLALLCLVMTGCDDLGRQIDALTGEQDKQVQALIERTKAQMVFVEGGSFMMGDGGGPNNLPWTIARDNKPAHKVTLTSYSMGAYEVSYGDFDLYTAVNDLPKTMWTKWDKDEIWRAPEFPAGVSWYGAKNYCLWLAKLTQLPIDLPTEAQWEFPARNRGENILFATDNGRIEEGRNYELNTDYAEPSGTYPANPLGFYDLSGNMIEWVNDWWAEDYYQHSPEQDPKGPKEGTKKVMRGGRFLESPRGSNVYTRQESDELDEAYRAKGFRCALNLAKSLPVQSVN</sequence>
<dbReference type="InterPro" id="IPR042095">
    <property type="entry name" value="SUMF_sf"/>
</dbReference>
<dbReference type="OrthoDB" id="9768004at2"/>
<proteinExistence type="predicted"/>
<evidence type="ECO:0000259" key="1">
    <source>
        <dbReference type="Pfam" id="PF03781"/>
    </source>
</evidence>
<dbReference type="InterPro" id="IPR005532">
    <property type="entry name" value="SUMF_dom"/>
</dbReference>
<dbReference type="RefSeq" id="WP_099641153.1">
    <property type="nucleotide sequence ID" value="NZ_NKHF01000025.1"/>
</dbReference>
<dbReference type="PANTHER" id="PTHR23150">
    <property type="entry name" value="SULFATASE MODIFYING FACTOR 1, 2"/>
    <property type="match status" value="1"/>
</dbReference>
<accession>A0A2A5JTH2</accession>
<protein>
    <recommendedName>
        <fullName evidence="1">Sulfatase-modifying factor enzyme-like domain-containing protein</fullName>
    </recommendedName>
</protein>
<dbReference type="AlphaFoldDB" id="A0A2A5JTH2"/>
<dbReference type="GO" id="GO:0120147">
    <property type="term" value="F:formylglycine-generating oxidase activity"/>
    <property type="evidence" value="ECO:0007669"/>
    <property type="project" value="TreeGrafter"/>
</dbReference>
<name>A0A2A5JTH2_PSEO7</name>
<feature type="domain" description="Sulfatase-modifying factor enzyme-like" evidence="1">
    <location>
        <begin position="68"/>
        <end position="300"/>
    </location>
</feature>
<dbReference type="EMBL" id="NKHF01000025">
    <property type="protein sequence ID" value="PCK32715.1"/>
    <property type="molecule type" value="Genomic_DNA"/>
</dbReference>